<feature type="region of interest" description="Disordered" evidence="1">
    <location>
        <begin position="80"/>
        <end position="109"/>
    </location>
</feature>
<protein>
    <submittedName>
        <fullName evidence="2">Uncharacterized protein</fullName>
    </submittedName>
</protein>
<name>A0A091JR24_COLST</name>
<dbReference type="AlphaFoldDB" id="A0A091JR24"/>
<feature type="non-terminal residue" evidence="2">
    <location>
        <position position="1"/>
    </location>
</feature>
<accession>A0A091JR24</accession>
<keyword evidence="3" id="KW-1185">Reference proteome</keyword>
<proteinExistence type="predicted"/>
<evidence type="ECO:0000256" key="1">
    <source>
        <dbReference type="SAM" id="MobiDB-lite"/>
    </source>
</evidence>
<feature type="compositionally biased region" description="Low complexity" evidence="1">
    <location>
        <begin position="48"/>
        <end position="66"/>
    </location>
</feature>
<organism evidence="2 3">
    <name type="scientific">Colius striatus</name>
    <name type="common">Speckled mousebird</name>
    <dbReference type="NCBI Taxonomy" id="57412"/>
    <lineage>
        <taxon>Eukaryota</taxon>
        <taxon>Metazoa</taxon>
        <taxon>Chordata</taxon>
        <taxon>Craniata</taxon>
        <taxon>Vertebrata</taxon>
        <taxon>Euteleostomi</taxon>
        <taxon>Archelosauria</taxon>
        <taxon>Archosauria</taxon>
        <taxon>Dinosauria</taxon>
        <taxon>Saurischia</taxon>
        <taxon>Theropoda</taxon>
        <taxon>Coelurosauria</taxon>
        <taxon>Aves</taxon>
        <taxon>Neognathae</taxon>
        <taxon>Neoaves</taxon>
        <taxon>Telluraves</taxon>
        <taxon>Coraciimorphae</taxon>
        <taxon>Coliiformes</taxon>
        <taxon>Coliidae</taxon>
        <taxon>Colius</taxon>
    </lineage>
</organism>
<dbReference type="EMBL" id="KK529481">
    <property type="protein sequence ID" value="KFP27582.1"/>
    <property type="molecule type" value="Genomic_DNA"/>
</dbReference>
<evidence type="ECO:0000313" key="3">
    <source>
        <dbReference type="Proteomes" id="UP000053615"/>
    </source>
</evidence>
<feature type="region of interest" description="Disordered" evidence="1">
    <location>
        <begin position="48"/>
        <end position="67"/>
    </location>
</feature>
<evidence type="ECO:0000313" key="2">
    <source>
        <dbReference type="EMBL" id="KFP27582.1"/>
    </source>
</evidence>
<sequence length="109" mass="11892">ISKTTSGLGNWGALSFTSRTSTSTRWSCRGFSMTSWRCSEHVGLCPHSASRSSLLSRSSTPAARSTWKCRCPPSLTRRRLRAAKLRTSTPRSLARSPTEEPGSRSSGTE</sequence>
<gene>
    <name evidence="2" type="ORF">N325_06905</name>
</gene>
<feature type="non-terminal residue" evidence="2">
    <location>
        <position position="109"/>
    </location>
</feature>
<reference evidence="2 3" key="1">
    <citation type="submission" date="2014-04" db="EMBL/GenBank/DDBJ databases">
        <title>Genome evolution of avian class.</title>
        <authorList>
            <person name="Zhang G."/>
            <person name="Li C."/>
        </authorList>
    </citation>
    <scope>NUCLEOTIDE SEQUENCE [LARGE SCALE GENOMIC DNA]</scope>
    <source>
        <strain evidence="2">BGI_N325</strain>
    </source>
</reference>
<dbReference type="Proteomes" id="UP000053615">
    <property type="component" value="Unassembled WGS sequence"/>
</dbReference>